<evidence type="ECO:0000256" key="4">
    <source>
        <dbReference type="ARBA" id="ARBA00022989"/>
    </source>
</evidence>
<accession>A0AB34FY63</accession>
<reference evidence="8" key="1">
    <citation type="submission" date="2023-01" db="EMBL/GenBank/DDBJ databases">
        <title>The growth and conidiation of Purpureocillium lavendulum are regulated by nitrogen source and histone H3K14 acetylation.</title>
        <authorList>
            <person name="Tang P."/>
            <person name="Han J."/>
            <person name="Zhang C."/>
            <person name="Tang P."/>
            <person name="Qi F."/>
            <person name="Zhang K."/>
            <person name="Liang L."/>
        </authorList>
    </citation>
    <scope>NUCLEOTIDE SEQUENCE</scope>
    <source>
        <strain evidence="8">YMF1.00683</strain>
    </source>
</reference>
<feature type="transmembrane region" description="Helical" evidence="6">
    <location>
        <begin position="108"/>
        <end position="127"/>
    </location>
</feature>
<feature type="transmembrane region" description="Helical" evidence="6">
    <location>
        <begin position="170"/>
        <end position="190"/>
    </location>
</feature>
<dbReference type="Proteomes" id="UP001163105">
    <property type="component" value="Unassembled WGS sequence"/>
</dbReference>
<dbReference type="Gene3D" id="1.20.1250.20">
    <property type="entry name" value="MFS general substrate transporter like domains"/>
    <property type="match status" value="2"/>
</dbReference>
<comment type="caution">
    <text evidence="8">The sequence shown here is derived from an EMBL/GenBank/DDBJ whole genome shotgun (WGS) entry which is preliminary data.</text>
</comment>
<protein>
    <submittedName>
        <fullName evidence="8">Lovastatin diketide synthase LovF</fullName>
    </submittedName>
</protein>
<feature type="transmembrane region" description="Helical" evidence="6">
    <location>
        <begin position="139"/>
        <end position="158"/>
    </location>
</feature>
<dbReference type="InterPro" id="IPR020846">
    <property type="entry name" value="MFS_dom"/>
</dbReference>
<dbReference type="PANTHER" id="PTHR43791">
    <property type="entry name" value="PERMEASE-RELATED"/>
    <property type="match status" value="1"/>
</dbReference>
<name>A0AB34FY63_9HYPO</name>
<evidence type="ECO:0000313" key="8">
    <source>
        <dbReference type="EMBL" id="KAJ6443733.1"/>
    </source>
</evidence>
<evidence type="ECO:0000313" key="9">
    <source>
        <dbReference type="Proteomes" id="UP001163105"/>
    </source>
</evidence>
<feature type="transmembrane region" description="Helical" evidence="6">
    <location>
        <begin position="336"/>
        <end position="354"/>
    </location>
</feature>
<dbReference type="InterPro" id="IPR036259">
    <property type="entry name" value="MFS_trans_sf"/>
</dbReference>
<evidence type="ECO:0000256" key="3">
    <source>
        <dbReference type="ARBA" id="ARBA00022692"/>
    </source>
</evidence>
<evidence type="ECO:0000256" key="6">
    <source>
        <dbReference type="SAM" id="Phobius"/>
    </source>
</evidence>
<dbReference type="AlphaFoldDB" id="A0AB34FY63"/>
<dbReference type="PROSITE" id="PS50850">
    <property type="entry name" value="MFS"/>
    <property type="match status" value="1"/>
</dbReference>
<dbReference type="GO" id="GO:0016020">
    <property type="term" value="C:membrane"/>
    <property type="evidence" value="ECO:0007669"/>
    <property type="project" value="UniProtKB-SubCell"/>
</dbReference>
<evidence type="ECO:0000256" key="1">
    <source>
        <dbReference type="ARBA" id="ARBA00004141"/>
    </source>
</evidence>
<dbReference type="SUPFAM" id="SSF103473">
    <property type="entry name" value="MFS general substrate transporter"/>
    <property type="match status" value="1"/>
</dbReference>
<keyword evidence="5 6" id="KW-0472">Membrane</keyword>
<keyword evidence="4 6" id="KW-1133">Transmembrane helix</keyword>
<dbReference type="InterPro" id="IPR011701">
    <property type="entry name" value="MFS"/>
</dbReference>
<dbReference type="Pfam" id="PF07690">
    <property type="entry name" value="MFS_1"/>
    <property type="match status" value="1"/>
</dbReference>
<comment type="subcellular location">
    <subcellularLocation>
        <location evidence="1">Membrane</location>
        <topology evidence="1">Multi-pass membrane protein</topology>
    </subcellularLocation>
</comment>
<feature type="transmembrane region" description="Helical" evidence="6">
    <location>
        <begin position="360"/>
        <end position="386"/>
    </location>
</feature>
<keyword evidence="9" id="KW-1185">Reference proteome</keyword>
<proteinExistence type="predicted"/>
<feature type="transmembrane region" description="Helical" evidence="6">
    <location>
        <begin position="202"/>
        <end position="222"/>
    </location>
</feature>
<organism evidence="8 9">
    <name type="scientific">Purpureocillium lavendulum</name>
    <dbReference type="NCBI Taxonomy" id="1247861"/>
    <lineage>
        <taxon>Eukaryota</taxon>
        <taxon>Fungi</taxon>
        <taxon>Dikarya</taxon>
        <taxon>Ascomycota</taxon>
        <taxon>Pezizomycotina</taxon>
        <taxon>Sordariomycetes</taxon>
        <taxon>Hypocreomycetidae</taxon>
        <taxon>Hypocreales</taxon>
        <taxon>Ophiocordycipitaceae</taxon>
        <taxon>Purpureocillium</taxon>
    </lineage>
</organism>
<feature type="transmembrane region" description="Helical" evidence="6">
    <location>
        <begin position="307"/>
        <end position="324"/>
    </location>
</feature>
<sequence length="426" mass="46548">MSPRGGVTANFDETEKQDIAITGPALDPVVVKRLKLKADLILLPMLTLAYLFNSLDRSSVSNAHTAGLEEDLGLVGNQFNQVLTFYQVPFIVLGPAVTMVTKWIGARWTIPTMLLAFGCACLASGFAKSFRDIVVCRVFVVAFESGFLASVIYYLSVWYTRAELATRIGVFYAALVSSSAFGGLLAYAVFHIQDGAYPTWAYLFFLEGGLTVVWSLLLFALLPVGVHSAWFLNEEERATACARLEQDSVTTLEGGFSWREAFGEFRTAHGYIRVLLGFTSGVITTSNANFLAMIVKRLQFSVVKTNLYTIAPALTGAVFLVCWCKSSDYFRERGGHITASTVVSLIGYIILLTINTSNTAVLYFAMFLCTIGAYPTDIIGSAWTVVNIPNLNARAMMSGLYTSIGNCGGILSSNIYRSNEAPRFQT</sequence>
<gene>
    <name evidence="8" type="ORF">O9K51_02119</name>
</gene>
<feature type="transmembrane region" description="Helical" evidence="6">
    <location>
        <begin position="274"/>
        <end position="295"/>
    </location>
</feature>
<feature type="domain" description="Major facilitator superfamily (MFS) profile" evidence="7">
    <location>
        <begin position="42"/>
        <end position="426"/>
    </location>
</feature>
<dbReference type="EMBL" id="JAQHRD010000002">
    <property type="protein sequence ID" value="KAJ6443733.1"/>
    <property type="molecule type" value="Genomic_DNA"/>
</dbReference>
<feature type="transmembrane region" description="Helical" evidence="6">
    <location>
        <begin position="83"/>
        <end position="101"/>
    </location>
</feature>
<evidence type="ECO:0000259" key="7">
    <source>
        <dbReference type="PROSITE" id="PS50850"/>
    </source>
</evidence>
<evidence type="ECO:0000256" key="5">
    <source>
        <dbReference type="ARBA" id="ARBA00023136"/>
    </source>
</evidence>
<evidence type="ECO:0000256" key="2">
    <source>
        <dbReference type="ARBA" id="ARBA00022448"/>
    </source>
</evidence>
<keyword evidence="3 6" id="KW-0812">Transmembrane</keyword>
<dbReference type="PANTHER" id="PTHR43791:SF50">
    <property type="entry name" value="TRANSPORTER, PUTATIVE (AFU_ORTHOLOGUE AFUA_2G00840)-RELATED"/>
    <property type="match status" value="1"/>
</dbReference>
<keyword evidence="2" id="KW-0813">Transport</keyword>
<dbReference type="GO" id="GO:0022857">
    <property type="term" value="F:transmembrane transporter activity"/>
    <property type="evidence" value="ECO:0007669"/>
    <property type="project" value="InterPro"/>
</dbReference>